<sequence length="43" mass="5208">NKKDSDLDVNSEERDSSEPKSRIKDEYFVEDYLDNEKKDKQRN</sequence>
<feature type="compositionally biased region" description="Basic and acidic residues" evidence="1">
    <location>
        <begin position="1"/>
        <end position="27"/>
    </location>
</feature>
<name>A0A8X6QUL9_NEPPI</name>
<feature type="region of interest" description="Disordered" evidence="1">
    <location>
        <begin position="1"/>
        <end position="43"/>
    </location>
</feature>
<organism evidence="2 3">
    <name type="scientific">Nephila pilipes</name>
    <name type="common">Giant wood spider</name>
    <name type="synonym">Nephila maculata</name>
    <dbReference type="NCBI Taxonomy" id="299642"/>
    <lineage>
        <taxon>Eukaryota</taxon>
        <taxon>Metazoa</taxon>
        <taxon>Ecdysozoa</taxon>
        <taxon>Arthropoda</taxon>
        <taxon>Chelicerata</taxon>
        <taxon>Arachnida</taxon>
        <taxon>Araneae</taxon>
        <taxon>Araneomorphae</taxon>
        <taxon>Entelegynae</taxon>
        <taxon>Araneoidea</taxon>
        <taxon>Nephilidae</taxon>
        <taxon>Nephila</taxon>
    </lineage>
</organism>
<dbReference type="EMBL" id="BMAW01131129">
    <property type="protein sequence ID" value="GFU37986.1"/>
    <property type="molecule type" value="Genomic_DNA"/>
</dbReference>
<comment type="caution">
    <text evidence="2">The sequence shown here is derived from an EMBL/GenBank/DDBJ whole genome shotgun (WGS) entry which is preliminary data.</text>
</comment>
<evidence type="ECO:0000313" key="2">
    <source>
        <dbReference type="EMBL" id="GFU37986.1"/>
    </source>
</evidence>
<protein>
    <submittedName>
        <fullName evidence="2">Uncharacterized protein</fullName>
    </submittedName>
</protein>
<evidence type="ECO:0000313" key="3">
    <source>
        <dbReference type="Proteomes" id="UP000887013"/>
    </source>
</evidence>
<dbReference type="AlphaFoldDB" id="A0A8X6QUL9"/>
<dbReference type="Proteomes" id="UP000887013">
    <property type="component" value="Unassembled WGS sequence"/>
</dbReference>
<gene>
    <name evidence="2" type="ORF">NPIL_271411</name>
</gene>
<accession>A0A8X6QUL9</accession>
<feature type="non-terminal residue" evidence="2">
    <location>
        <position position="1"/>
    </location>
</feature>
<keyword evidence="3" id="KW-1185">Reference proteome</keyword>
<feature type="compositionally biased region" description="Basic and acidic residues" evidence="1">
    <location>
        <begin position="34"/>
        <end position="43"/>
    </location>
</feature>
<reference evidence="2" key="1">
    <citation type="submission" date="2020-08" db="EMBL/GenBank/DDBJ databases">
        <title>Multicomponent nature underlies the extraordinary mechanical properties of spider dragline silk.</title>
        <authorList>
            <person name="Kono N."/>
            <person name="Nakamura H."/>
            <person name="Mori M."/>
            <person name="Yoshida Y."/>
            <person name="Ohtoshi R."/>
            <person name="Malay A.D."/>
            <person name="Moran D.A.P."/>
            <person name="Tomita M."/>
            <person name="Numata K."/>
            <person name="Arakawa K."/>
        </authorList>
    </citation>
    <scope>NUCLEOTIDE SEQUENCE</scope>
</reference>
<proteinExistence type="predicted"/>
<evidence type="ECO:0000256" key="1">
    <source>
        <dbReference type="SAM" id="MobiDB-lite"/>
    </source>
</evidence>